<gene>
    <name evidence="1" type="ORF">CYMTET_31840</name>
</gene>
<comment type="caution">
    <text evidence="1">The sequence shown here is derived from an EMBL/GenBank/DDBJ whole genome shotgun (WGS) entry which is preliminary data.</text>
</comment>
<organism evidence="1 2">
    <name type="scientific">Cymbomonas tetramitiformis</name>
    <dbReference type="NCBI Taxonomy" id="36881"/>
    <lineage>
        <taxon>Eukaryota</taxon>
        <taxon>Viridiplantae</taxon>
        <taxon>Chlorophyta</taxon>
        <taxon>Pyramimonadophyceae</taxon>
        <taxon>Pyramimonadales</taxon>
        <taxon>Pyramimonadaceae</taxon>
        <taxon>Cymbomonas</taxon>
    </lineage>
</organism>
<reference evidence="1 2" key="1">
    <citation type="journal article" date="2015" name="Genome Biol. Evol.">
        <title>Comparative Genomics of a Bacterivorous Green Alga Reveals Evolutionary Causalities and Consequences of Phago-Mixotrophic Mode of Nutrition.</title>
        <authorList>
            <person name="Burns J.A."/>
            <person name="Paasch A."/>
            <person name="Narechania A."/>
            <person name="Kim E."/>
        </authorList>
    </citation>
    <scope>NUCLEOTIDE SEQUENCE [LARGE SCALE GENOMIC DNA]</scope>
    <source>
        <strain evidence="1 2">PLY_AMNH</strain>
    </source>
</reference>
<evidence type="ECO:0000313" key="1">
    <source>
        <dbReference type="EMBL" id="KAK3259180.1"/>
    </source>
</evidence>
<accession>A0AAE0FG96</accession>
<keyword evidence="2" id="KW-1185">Reference proteome</keyword>
<name>A0AAE0FG96_9CHLO</name>
<dbReference type="AlphaFoldDB" id="A0AAE0FG96"/>
<dbReference type="EMBL" id="LGRX02018953">
    <property type="protein sequence ID" value="KAK3259180.1"/>
    <property type="molecule type" value="Genomic_DNA"/>
</dbReference>
<sequence>MSPRKLHFVRDDFVHYCTHSFRSKGKPIPPVQASGKLTVLFDDNIDSGVARAILTNPNNQPPVLVQVNIVDCLLNKNYFLERLTEKNVKLEDVSTFFFDVDGTITPVNVGGHVSATCGLRIACPGSRAFTESLSTDRISFLKTRELLQVDDDEGTLKASPACERVCEAFYVLMSNPKMQARIVFRTFAMTIGRFLPELRARARSCRFEISDSRYLLFQGGTSEVCVLSIPYSRSEQAQTLQRLDYARDQALDIECVTWRRSLMQDGKYSAWDPTRNQDVAPSKETNVDIKDLMFDVKCRLYASFAYYRDLETDVTIKKYALE</sequence>
<proteinExistence type="predicted"/>
<dbReference type="Proteomes" id="UP001190700">
    <property type="component" value="Unassembled WGS sequence"/>
</dbReference>
<protein>
    <submittedName>
        <fullName evidence="1">Uncharacterized protein</fullName>
    </submittedName>
</protein>
<evidence type="ECO:0000313" key="2">
    <source>
        <dbReference type="Proteomes" id="UP001190700"/>
    </source>
</evidence>